<evidence type="ECO:0000313" key="2">
    <source>
        <dbReference type="Proteomes" id="UP001620514"/>
    </source>
</evidence>
<evidence type="ECO:0000313" key="1">
    <source>
        <dbReference type="EMBL" id="MFK4447465.1"/>
    </source>
</evidence>
<comment type="caution">
    <text evidence="1">The sequence shown here is derived from an EMBL/GenBank/DDBJ whole genome shotgun (WGS) entry which is preliminary data.</text>
</comment>
<dbReference type="InterPro" id="IPR049061">
    <property type="entry name" value="NarE-like"/>
</dbReference>
<dbReference type="Pfam" id="PF21641">
    <property type="entry name" value="NarE"/>
    <property type="match status" value="1"/>
</dbReference>
<gene>
    <name evidence="1" type="ORF">ABH943_007501</name>
</gene>
<accession>A0ABW8MUS3</accession>
<reference evidence="1 2" key="1">
    <citation type="submission" date="2024-10" db="EMBL/GenBank/DDBJ databases">
        <authorList>
            <person name="Deangelis K."/>
            <person name="Huntemann M."/>
            <person name="Clum A."/>
            <person name="Wang J."/>
            <person name="Palaniappan K."/>
            <person name="Ritter S."/>
            <person name="Chen I.-M."/>
            <person name="Stamatis D."/>
            <person name="Reddy T."/>
            <person name="O'Malley R."/>
            <person name="Daum C."/>
            <person name="Ng V."/>
            <person name="Ivanova N."/>
            <person name="Kyrpides N."/>
            <person name="Woyke T."/>
        </authorList>
    </citation>
    <scope>NUCLEOTIDE SEQUENCE [LARGE SCALE GENOMIC DNA]</scope>
    <source>
        <strain evidence="1 2">GAS97</strain>
    </source>
</reference>
<keyword evidence="2" id="KW-1185">Reference proteome</keyword>
<reference evidence="1 2" key="2">
    <citation type="submission" date="2024-11" db="EMBL/GenBank/DDBJ databases">
        <title>Using genomics to understand microbial adaptation to soil warming.</title>
        <authorList>
            <person name="Deangelis K.M. PhD."/>
        </authorList>
    </citation>
    <scope>NUCLEOTIDE SEQUENCE [LARGE SCALE GENOMIC DNA]</scope>
    <source>
        <strain evidence="1 2">GAS97</strain>
    </source>
</reference>
<dbReference type="Proteomes" id="UP001620514">
    <property type="component" value="Unassembled WGS sequence"/>
</dbReference>
<sequence>MYVFKHDGSMTHDGSGTYGRSADNAVLRHQLNQAGYPTSGVSTSPHRGRAIFYALRGGQRSVGVVLTIDQARLAEHEVVAHVVSDTVITPSVAEDEEVILVGKSGGTLPCDIVCSIEIVRANP</sequence>
<dbReference type="EMBL" id="JBIYDN010000035">
    <property type="protein sequence ID" value="MFK4447465.1"/>
    <property type="molecule type" value="Genomic_DNA"/>
</dbReference>
<proteinExistence type="predicted"/>
<organism evidence="1 2">
    <name type="scientific">Caballeronia udeis</name>
    <dbReference type="NCBI Taxonomy" id="1232866"/>
    <lineage>
        <taxon>Bacteria</taxon>
        <taxon>Pseudomonadati</taxon>
        <taxon>Pseudomonadota</taxon>
        <taxon>Betaproteobacteria</taxon>
        <taxon>Burkholderiales</taxon>
        <taxon>Burkholderiaceae</taxon>
        <taxon>Caballeronia</taxon>
    </lineage>
</organism>
<protein>
    <submittedName>
        <fullName evidence="1">Uncharacterized protein</fullName>
    </submittedName>
</protein>
<name>A0ABW8MUS3_9BURK</name>